<dbReference type="PIRSF" id="PIRSF015601">
    <property type="entry name" value="MTase_slr0722"/>
    <property type="match status" value="1"/>
</dbReference>
<dbReference type="EMBL" id="AZEG01000004">
    <property type="protein sequence ID" value="KRL38465.1"/>
    <property type="molecule type" value="Genomic_DNA"/>
</dbReference>
<evidence type="ECO:0000256" key="8">
    <source>
        <dbReference type="ARBA" id="ARBA00022679"/>
    </source>
</evidence>
<name>A0A0R1Q1K8_9LACO</name>
<evidence type="ECO:0000256" key="4">
    <source>
        <dbReference type="ARBA" id="ARBA00013673"/>
    </source>
</evidence>
<evidence type="ECO:0000256" key="13">
    <source>
        <dbReference type="SAM" id="Coils"/>
    </source>
</evidence>
<dbReference type="PANTHER" id="PTHR30027:SF3">
    <property type="entry name" value="16S RRNA (URACIL(1498)-N(3))-METHYLTRANSFERASE"/>
    <property type="match status" value="1"/>
</dbReference>
<protein>
    <recommendedName>
        <fullName evidence="4 12">Ribosomal RNA small subunit methyltransferase E</fullName>
        <ecNumber evidence="3 12">2.1.1.193</ecNumber>
    </recommendedName>
</protein>
<dbReference type="GO" id="GO:0070042">
    <property type="term" value="F:rRNA (uridine-N3-)-methyltransferase activity"/>
    <property type="evidence" value="ECO:0007669"/>
    <property type="project" value="TreeGrafter"/>
</dbReference>
<accession>A0A0R1Q1K8</accession>
<dbReference type="InterPro" id="IPR029028">
    <property type="entry name" value="Alpha/beta_knot_MTases"/>
</dbReference>
<dbReference type="CDD" id="cd18084">
    <property type="entry name" value="RsmE-like"/>
    <property type="match status" value="1"/>
</dbReference>
<comment type="function">
    <text evidence="10 12">Specifically methylates the N3 position of the uracil ring of uridine 1498 (m3U1498) in 16S rRNA. Acts on the fully assembled 30S ribosomal subunit.</text>
</comment>
<sequence>MKPGDCFEVVTADKKVAVMELEEIAEHSATARVCKEIEHTVELPLQVTIVCGLSKKDKADWIVQKATELGAQHFIFFSGDYSIVKWDKKKQEKKLVRLRKIIRGASEQSHRVMVPTVSYIENIKTLQLEKYSEKMVAYEEAAKEGETASLAKLVSRVKKQQRSIKDLHLVAVFGPEGGISPAEIQYLKSNDFSLTGLGPRIMRAETAPLYLLSALSYALELN</sequence>
<dbReference type="Proteomes" id="UP000051155">
    <property type="component" value="Unassembled WGS sequence"/>
</dbReference>
<evidence type="ECO:0000313" key="15">
    <source>
        <dbReference type="EMBL" id="KRL38465.1"/>
    </source>
</evidence>
<reference evidence="15 16" key="1">
    <citation type="journal article" date="2015" name="Genome Announc.">
        <title>Expanding the biotechnology potential of lactobacilli through comparative genomics of 213 strains and associated genera.</title>
        <authorList>
            <person name="Sun Z."/>
            <person name="Harris H.M."/>
            <person name="McCann A."/>
            <person name="Guo C."/>
            <person name="Argimon S."/>
            <person name="Zhang W."/>
            <person name="Yang X."/>
            <person name="Jeffery I.B."/>
            <person name="Cooney J.C."/>
            <person name="Kagawa T.F."/>
            <person name="Liu W."/>
            <person name="Song Y."/>
            <person name="Salvetti E."/>
            <person name="Wrobel A."/>
            <person name="Rasinkangas P."/>
            <person name="Parkhill J."/>
            <person name="Rea M.C."/>
            <person name="O'Sullivan O."/>
            <person name="Ritari J."/>
            <person name="Douillard F.P."/>
            <person name="Paul Ross R."/>
            <person name="Yang R."/>
            <person name="Briner A.E."/>
            <person name="Felis G.E."/>
            <person name="de Vos W.M."/>
            <person name="Barrangou R."/>
            <person name="Klaenhammer T.R."/>
            <person name="Caufield P.W."/>
            <person name="Cui Y."/>
            <person name="Zhang H."/>
            <person name="O'Toole P.W."/>
        </authorList>
    </citation>
    <scope>NUCLEOTIDE SEQUENCE [LARGE SCALE GENOMIC DNA]</scope>
    <source>
        <strain evidence="15 16">DSM 19971</strain>
    </source>
</reference>
<evidence type="ECO:0000256" key="9">
    <source>
        <dbReference type="ARBA" id="ARBA00022691"/>
    </source>
</evidence>
<feature type="domain" description="Ribosomal RNA small subunit methyltransferase E methyltransferase" evidence="14">
    <location>
        <begin position="42"/>
        <end position="215"/>
    </location>
</feature>
<evidence type="ECO:0000256" key="1">
    <source>
        <dbReference type="ARBA" id="ARBA00004496"/>
    </source>
</evidence>
<evidence type="ECO:0000256" key="7">
    <source>
        <dbReference type="ARBA" id="ARBA00022603"/>
    </source>
</evidence>
<dbReference type="Pfam" id="PF04452">
    <property type="entry name" value="Methyltrans_RNA"/>
    <property type="match status" value="1"/>
</dbReference>
<dbReference type="GO" id="GO:0070475">
    <property type="term" value="P:rRNA base methylation"/>
    <property type="evidence" value="ECO:0007669"/>
    <property type="project" value="TreeGrafter"/>
</dbReference>
<feature type="coiled-coil region" evidence="13">
    <location>
        <begin position="88"/>
        <end position="148"/>
    </location>
</feature>
<evidence type="ECO:0000256" key="11">
    <source>
        <dbReference type="ARBA" id="ARBA00047944"/>
    </source>
</evidence>
<dbReference type="InterPro" id="IPR006700">
    <property type="entry name" value="RsmE"/>
</dbReference>
<keyword evidence="13" id="KW-0175">Coiled coil</keyword>
<evidence type="ECO:0000259" key="14">
    <source>
        <dbReference type="Pfam" id="PF04452"/>
    </source>
</evidence>
<comment type="caution">
    <text evidence="15">The sequence shown here is derived from an EMBL/GenBank/DDBJ whole genome shotgun (WGS) entry which is preliminary data.</text>
</comment>
<keyword evidence="7 12" id="KW-0489">Methyltransferase</keyword>
<dbReference type="AlphaFoldDB" id="A0A0R1Q1K8"/>
<comment type="catalytic activity">
    <reaction evidence="11 12">
        <text>uridine(1498) in 16S rRNA + S-adenosyl-L-methionine = N(3)-methyluridine(1498) in 16S rRNA + S-adenosyl-L-homocysteine + H(+)</text>
        <dbReference type="Rhea" id="RHEA:42920"/>
        <dbReference type="Rhea" id="RHEA-COMP:10283"/>
        <dbReference type="Rhea" id="RHEA-COMP:10284"/>
        <dbReference type="ChEBI" id="CHEBI:15378"/>
        <dbReference type="ChEBI" id="CHEBI:57856"/>
        <dbReference type="ChEBI" id="CHEBI:59789"/>
        <dbReference type="ChEBI" id="CHEBI:65315"/>
        <dbReference type="ChEBI" id="CHEBI:74502"/>
        <dbReference type="EC" id="2.1.1.193"/>
    </reaction>
</comment>
<proteinExistence type="inferred from homology"/>
<comment type="subcellular location">
    <subcellularLocation>
        <location evidence="1 12">Cytoplasm</location>
    </subcellularLocation>
</comment>
<keyword evidence="8 12" id="KW-0808">Transferase</keyword>
<dbReference type="Gene3D" id="3.40.1280.10">
    <property type="match status" value="1"/>
</dbReference>
<evidence type="ECO:0000256" key="10">
    <source>
        <dbReference type="ARBA" id="ARBA00025699"/>
    </source>
</evidence>
<evidence type="ECO:0000256" key="2">
    <source>
        <dbReference type="ARBA" id="ARBA00005528"/>
    </source>
</evidence>
<dbReference type="STRING" id="1423812.FD20_GL001666"/>
<evidence type="ECO:0000256" key="3">
    <source>
        <dbReference type="ARBA" id="ARBA00012328"/>
    </source>
</evidence>
<dbReference type="GO" id="GO:0005737">
    <property type="term" value="C:cytoplasm"/>
    <property type="evidence" value="ECO:0007669"/>
    <property type="project" value="UniProtKB-SubCell"/>
</dbReference>
<keyword evidence="16" id="KW-1185">Reference proteome</keyword>
<dbReference type="PANTHER" id="PTHR30027">
    <property type="entry name" value="RIBOSOMAL RNA SMALL SUBUNIT METHYLTRANSFERASE E"/>
    <property type="match status" value="1"/>
</dbReference>
<dbReference type="NCBIfam" id="TIGR00046">
    <property type="entry name" value="RsmE family RNA methyltransferase"/>
    <property type="match status" value="1"/>
</dbReference>
<dbReference type="InterPro" id="IPR029026">
    <property type="entry name" value="tRNA_m1G_MTases_N"/>
</dbReference>
<dbReference type="EC" id="2.1.1.193" evidence="3 12"/>
<evidence type="ECO:0000313" key="16">
    <source>
        <dbReference type="Proteomes" id="UP000051155"/>
    </source>
</evidence>
<keyword evidence="5 12" id="KW-0963">Cytoplasm</keyword>
<evidence type="ECO:0000256" key="5">
    <source>
        <dbReference type="ARBA" id="ARBA00022490"/>
    </source>
</evidence>
<evidence type="ECO:0000256" key="12">
    <source>
        <dbReference type="PIRNR" id="PIRNR015601"/>
    </source>
</evidence>
<gene>
    <name evidence="15" type="ORF">FD20_GL001666</name>
</gene>
<dbReference type="PATRIC" id="fig|1423812.3.peg.1776"/>
<keyword evidence="9 12" id="KW-0949">S-adenosyl-L-methionine</keyword>
<dbReference type="InterPro" id="IPR046886">
    <property type="entry name" value="RsmE_MTase_dom"/>
</dbReference>
<dbReference type="SUPFAM" id="SSF75217">
    <property type="entry name" value="alpha/beta knot"/>
    <property type="match status" value="1"/>
</dbReference>
<evidence type="ECO:0000256" key="6">
    <source>
        <dbReference type="ARBA" id="ARBA00022552"/>
    </source>
</evidence>
<keyword evidence="6 12" id="KW-0698">rRNA processing</keyword>
<comment type="similarity">
    <text evidence="2 12">Belongs to the RNA methyltransferase RsmE family.</text>
</comment>
<organism evidence="15 16">
    <name type="scientific">Liquorilactobacillus uvarum DSM 19971</name>
    <dbReference type="NCBI Taxonomy" id="1423812"/>
    <lineage>
        <taxon>Bacteria</taxon>
        <taxon>Bacillati</taxon>
        <taxon>Bacillota</taxon>
        <taxon>Bacilli</taxon>
        <taxon>Lactobacillales</taxon>
        <taxon>Lactobacillaceae</taxon>
        <taxon>Liquorilactobacillus</taxon>
    </lineage>
</organism>